<feature type="compositionally biased region" description="Basic and acidic residues" evidence="1">
    <location>
        <begin position="8"/>
        <end position="18"/>
    </location>
</feature>
<comment type="caution">
    <text evidence="3">The sequence shown here is derived from an EMBL/GenBank/DDBJ whole genome shotgun (WGS) entry which is preliminary data.</text>
</comment>
<keyword evidence="2" id="KW-1133">Transmembrane helix</keyword>
<dbReference type="AlphaFoldDB" id="A0A316JAT1"/>
<evidence type="ECO:0000256" key="2">
    <source>
        <dbReference type="SAM" id="Phobius"/>
    </source>
</evidence>
<feature type="region of interest" description="Disordered" evidence="1">
    <location>
        <begin position="1"/>
        <end position="26"/>
    </location>
</feature>
<evidence type="ECO:0000256" key="1">
    <source>
        <dbReference type="SAM" id="MobiDB-lite"/>
    </source>
</evidence>
<keyword evidence="2" id="KW-0812">Transmembrane</keyword>
<protein>
    <recommendedName>
        <fullName evidence="5">CoxF protein</fullName>
    </recommendedName>
</protein>
<proteinExistence type="predicted"/>
<feature type="transmembrane region" description="Helical" evidence="2">
    <location>
        <begin position="36"/>
        <end position="57"/>
    </location>
</feature>
<keyword evidence="2" id="KW-0472">Membrane</keyword>
<evidence type="ECO:0000313" key="3">
    <source>
        <dbReference type="EMBL" id="PWL19097.1"/>
    </source>
</evidence>
<dbReference type="Proteomes" id="UP000245865">
    <property type="component" value="Unassembled WGS sequence"/>
</dbReference>
<evidence type="ECO:0008006" key="5">
    <source>
        <dbReference type="Google" id="ProtNLM"/>
    </source>
</evidence>
<name>A0A316JAT1_9HYPH</name>
<reference evidence="3 4" key="1">
    <citation type="submission" date="2018-05" db="EMBL/GenBank/DDBJ databases">
        <title>Comparative genomic sequence analysis between strain HN4 and CCM 8460T (Falsochrobactrum ovis) will provide more evidence to prove that HN4 is a new species of Falsochrobactrum.</title>
        <authorList>
            <person name="Lyu W."/>
            <person name="Sun L."/>
            <person name="Yao L."/>
        </authorList>
    </citation>
    <scope>NUCLEOTIDE SEQUENCE [LARGE SCALE GENOMIC DNA]</scope>
    <source>
        <strain evidence="3 4">HN4</strain>
    </source>
</reference>
<sequence>MEGVLNDKPTREPAKEELETVVPTQSQKKAQRNRSIGLAIALVLFVLLVYAGTLAKLGSNVFIRPM</sequence>
<accession>A0A316JAT1</accession>
<organism evidence="3 4">
    <name type="scientific">Falsochrobactrum shanghaiense</name>
    <dbReference type="NCBI Taxonomy" id="2201899"/>
    <lineage>
        <taxon>Bacteria</taxon>
        <taxon>Pseudomonadati</taxon>
        <taxon>Pseudomonadota</taxon>
        <taxon>Alphaproteobacteria</taxon>
        <taxon>Hyphomicrobiales</taxon>
        <taxon>Brucellaceae</taxon>
        <taxon>Falsochrobactrum</taxon>
    </lineage>
</organism>
<keyword evidence="4" id="KW-1185">Reference proteome</keyword>
<gene>
    <name evidence="3" type="ORF">DKP76_00535</name>
</gene>
<dbReference type="EMBL" id="QGDB01000001">
    <property type="protein sequence ID" value="PWL19097.1"/>
    <property type="molecule type" value="Genomic_DNA"/>
</dbReference>
<dbReference type="OrthoDB" id="8455853at2"/>
<evidence type="ECO:0000313" key="4">
    <source>
        <dbReference type="Proteomes" id="UP000245865"/>
    </source>
</evidence>